<dbReference type="GO" id="GO:0022857">
    <property type="term" value="F:transmembrane transporter activity"/>
    <property type="evidence" value="ECO:0007669"/>
    <property type="project" value="InterPro"/>
</dbReference>
<proteinExistence type="predicted"/>
<feature type="domain" description="Major facilitator superfamily (MFS) profile" evidence="8">
    <location>
        <begin position="7"/>
        <end position="454"/>
    </location>
</feature>
<feature type="transmembrane region" description="Helical" evidence="7">
    <location>
        <begin position="327"/>
        <end position="347"/>
    </location>
</feature>
<name>A0A916JZZ5_9MICO</name>
<dbReference type="AlphaFoldDB" id="A0A916JZZ5"/>
<dbReference type="CDD" id="cd06174">
    <property type="entry name" value="MFS"/>
    <property type="match status" value="1"/>
</dbReference>
<evidence type="ECO:0000313" key="9">
    <source>
        <dbReference type="EMBL" id="CAG7616163.1"/>
    </source>
</evidence>
<feature type="transmembrane region" description="Helical" evidence="7">
    <location>
        <begin position="295"/>
        <end position="315"/>
    </location>
</feature>
<keyword evidence="4 7" id="KW-0812">Transmembrane</keyword>
<evidence type="ECO:0000256" key="2">
    <source>
        <dbReference type="ARBA" id="ARBA00022448"/>
    </source>
</evidence>
<keyword evidence="6 7" id="KW-0472">Membrane</keyword>
<dbReference type="Proteomes" id="UP000693892">
    <property type="component" value="Unassembled WGS sequence"/>
</dbReference>
<feature type="transmembrane region" description="Helical" evidence="7">
    <location>
        <begin position="386"/>
        <end position="408"/>
    </location>
</feature>
<evidence type="ECO:0000256" key="7">
    <source>
        <dbReference type="SAM" id="Phobius"/>
    </source>
</evidence>
<dbReference type="Pfam" id="PF07690">
    <property type="entry name" value="MFS_1"/>
    <property type="match status" value="1"/>
</dbReference>
<dbReference type="EMBL" id="CAJVAP010000023">
    <property type="protein sequence ID" value="CAG7616163.1"/>
    <property type="molecule type" value="Genomic_DNA"/>
</dbReference>
<accession>A0A916JZZ5</accession>
<comment type="caution">
    <text evidence="9">The sequence shown here is derived from an EMBL/GenBank/DDBJ whole genome shotgun (WGS) entry which is preliminary data.</text>
</comment>
<dbReference type="PANTHER" id="PTHR42718:SF46">
    <property type="entry name" value="BLR6921 PROTEIN"/>
    <property type="match status" value="1"/>
</dbReference>
<feature type="transmembrane region" description="Helical" evidence="7">
    <location>
        <begin position="103"/>
        <end position="124"/>
    </location>
</feature>
<dbReference type="RefSeq" id="WP_218115895.1">
    <property type="nucleotide sequence ID" value="NZ_CAJVAP010000023.1"/>
</dbReference>
<keyword evidence="5 7" id="KW-1133">Transmembrane helix</keyword>
<keyword evidence="10" id="KW-1185">Reference proteome</keyword>
<feature type="transmembrane region" description="Helical" evidence="7">
    <location>
        <begin position="353"/>
        <end position="374"/>
    </location>
</feature>
<evidence type="ECO:0000256" key="4">
    <source>
        <dbReference type="ARBA" id="ARBA00022692"/>
    </source>
</evidence>
<feature type="transmembrane region" description="Helical" evidence="7">
    <location>
        <begin position="262"/>
        <end position="283"/>
    </location>
</feature>
<dbReference type="InterPro" id="IPR020846">
    <property type="entry name" value="MFS_dom"/>
</dbReference>
<comment type="subcellular location">
    <subcellularLocation>
        <location evidence="1">Cell membrane</location>
        <topology evidence="1">Multi-pass membrane protein</topology>
    </subcellularLocation>
</comment>
<gene>
    <name evidence="9" type="ORF">LEUCIP111803_01958</name>
</gene>
<evidence type="ECO:0000313" key="10">
    <source>
        <dbReference type="Proteomes" id="UP000693892"/>
    </source>
</evidence>
<feature type="transmembrane region" description="Helical" evidence="7">
    <location>
        <begin position="428"/>
        <end position="448"/>
    </location>
</feature>
<evidence type="ECO:0000256" key="3">
    <source>
        <dbReference type="ARBA" id="ARBA00022475"/>
    </source>
</evidence>
<evidence type="ECO:0000256" key="1">
    <source>
        <dbReference type="ARBA" id="ARBA00004651"/>
    </source>
</evidence>
<dbReference type="GO" id="GO:0005886">
    <property type="term" value="C:plasma membrane"/>
    <property type="evidence" value="ECO:0007669"/>
    <property type="project" value="UniProtKB-SubCell"/>
</dbReference>
<sequence length="465" mass="49552">MRERRLVLPWAVWGVALSAYIVAVINRSSLAALGPATQEHFGIDATTLSMFTVIQLIVYAALQIPIGVLLDRFGSTMMILAGGALMLSGQVVMATVHDVRLAILARVLVGAGDACTFISVMRLLPEWFSLRQLPIVSQLTGLAGQAGQLVSVIPLALAVGALGWATGFFGIAAVGLLVVILGALVLRDRPGVGTAIERLLGRDGRTTREGRSFAGHESTAVLAAVAPPSTGLIATQPAEPTRHADGSLRKLRSLVGIPGVRLAFWVHFTTPFAVNVLLLLWGTPFLTGGAGLSPAASAGLLSIAVFASMAAGASLGPLTSRFVERRVRMVEAITVCVMLSWIVTLLWPGTPPFWALLMLVIVVPVGGPASMIAFEVVRSHTPRSYLGLATGFTNMGGFIATLIAMPLIGLALDLQGAGEPENYSMDAFRWAFLMQVPIWLLGLIMIAVERRRTERWMMRHGRTLR</sequence>
<feature type="transmembrane region" description="Helical" evidence="7">
    <location>
        <begin position="47"/>
        <end position="70"/>
    </location>
</feature>
<feature type="transmembrane region" description="Helical" evidence="7">
    <location>
        <begin position="164"/>
        <end position="186"/>
    </location>
</feature>
<protein>
    <recommendedName>
        <fullName evidence="8">Major facilitator superfamily (MFS) profile domain-containing protein</fullName>
    </recommendedName>
</protein>
<evidence type="ECO:0000259" key="8">
    <source>
        <dbReference type="PROSITE" id="PS50850"/>
    </source>
</evidence>
<dbReference type="PROSITE" id="PS50850">
    <property type="entry name" value="MFS"/>
    <property type="match status" value="1"/>
</dbReference>
<keyword evidence="2" id="KW-0813">Transport</keyword>
<dbReference type="PANTHER" id="PTHR42718">
    <property type="entry name" value="MAJOR FACILITATOR SUPERFAMILY MULTIDRUG TRANSPORTER MFSC"/>
    <property type="match status" value="1"/>
</dbReference>
<reference evidence="9" key="1">
    <citation type="submission" date="2021-06" db="EMBL/GenBank/DDBJ databases">
        <authorList>
            <person name="Criscuolo A."/>
        </authorList>
    </citation>
    <scope>NUCLEOTIDE SEQUENCE</scope>
    <source>
        <strain evidence="9">CIP111803</strain>
    </source>
</reference>
<evidence type="ECO:0000256" key="6">
    <source>
        <dbReference type="ARBA" id="ARBA00023136"/>
    </source>
</evidence>
<dbReference type="InterPro" id="IPR011701">
    <property type="entry name" value="MFS"/>
</dbReference>
<organism evidence="9 10">
    <name type="scientific">Leucobacter soli</name>
    <dbReference type="NCBI Taxonomy" id="2812850"/>
    <lineage>
        <taxon>Bacteria</taxon>
        <taxon>Bacillati</taxon>
        <taxon>Actinomycetota</taxon>
        <taxon>Actinomycetes</taxon>
        <taxon>Micrococcales</taxon>
        <taxon>Microbacteriaceae</taxon>
        <taxon>Leucobacter</taxon>
    </lineage>
</organism>
<evidence type="ECO:0000256" key="5">
    <source>
        <dbReference type="ARBA" id="ARBA00022989"/>
    </source>
</evidence>
<keyword evidence="3" id="KW-1003">Cell membrane</keyword>